<dbReference type="Pfam" id="PF00702">
    <property type="entry name" value="Hydrolase"/>
    <property type="match status" value="1"/>
</dbReference>
<dbReference type="PANTHER" id="PTHR46193:SF18">
    <property type="entry name" value="HEXITOL PHOSPHATASE B"/>
    <property type="match status" value="1"/>
</dbReference>
<dbReference type="InterPro" id="IPR023198">
    <property type="entry name" value="PGP-like_dom2"/>
</dbReference>
<reference evidence="6 7" key="1">
    <citation type="journal article" date="2018" name="BMC Genomics">
        <title>Genomic evidence for intraspecific hybridization in a clonal and extremely halotolerant yeast.</title>
        <authorList>
            <person name="Gostincar C."/>
            <person name="Stajich J.E."/>
            <person name="Zupancic J."/>
            <person name="Zalar P."/>
            <person name="Gunde-Cimerman N."/>
        </authorList>
    </citation>
    <scope>NUCLEOTIDE SEQUENCE [LARGE SCALE GENOMIC DNA]</scope>
    <source>
        <strain evidence="6 7">EXF-151</strain>
    </source>
</reference>
<name>A0A3M7CTU6_HORWE</name>
<dbReference type="VEuPathDB" id="FungiDB:BTJ68_05088"/>
<dbReference type="PANTHER" id="PTHR46193">
    <property type="entry name" value="6-PHOSPHOGLUCONATE PHOSPHATASE"/>
    <property type="match status" value="1"/>
</dbReference>
<evidence type="ECO:0008006" key="8">
    <source>
        <dbReference type="Google" id="ProtNLM"/>
    </source>
</evidence>
<dbReference type="GO" id="GO:0046872">
    <property type="term" value="F:metal ion binding"/>
    <property type="evidence" value="ECO:0007669"/>
    <property type="project" value="UniProtKB-KW"/>
</dbReference>
<evidence type="ECO:0000256" key="2">
    <source>
        <dbReference type="ARBA" id="ARBA00022723"/>
    </source>
</evidence>
<dbReference type="InterPro" id="IPR051600">
    <property type="entry name" value="Beta-PGM-like"/>
</dbReference>
<evidence type="ECO:0000256" key="5">
    <source>
        <dbReference type="SAM" id="MobiDB-lite"/>
    </source>
</evidence>
<dbReference type="SFLD" id="SFLDG01129">
    <property type="entry name" value="C1.5:_HAD__Beta-PGM__Phosphata"/>
    <property type="match status" value="1"/>
</dbReference>
<comment type="cofactor">
    <cofactor evidence="1">
        <name>Mg(2+)</name>
        <dbReference type="ChEBI" id="CHEBI:18420"/>
    </cofactor>
</comment>
<dbReference type="SFLD" id="SFLDS00003">
    <property type="entry name" value="Haloacid_Dehalogenase"/>
    <property type="match status" value="1"/>
</dbReference>
<dbReference type="SUPFAM" id="SSF56784">
    <property type="entry name" value="HAD-like"/>
    <property type="match status" value="1"/>
</dbReference>
<dbReference type="InterPro" id="IPR023214">
    <property type="entry name" value="HAD_sf"/>
</dbReference>
<gene>
    <name evidence="6" type="ORF">D0865_04123</name>
</gene>
<comment type="caution">
    <text evidence="6">The sequence shown here is derived from an EMBL/GenBank/DDBJ whole genome shotgun (WGS) entry which is preliminary data.</text>
</comment>
<evidence type="ECO:0000256" key="4">
    <source>
        <dbReference type="ARBA" id="ARBA00023277"/>
    </source>
</evidence>
<dbReference type="InterPro" id="IPR006439">
    <property type="entry name" value="HAD-SF_hydro_IA"/>
</dbReference>
<dbReference type="EMBL" id="QWIN01000246">
    <property type="protein sequence ID" value="RMY55531.1"/>
    <property type="molecule type" value="Genomic_DNA"/>
</dbReference>
<dbReference type="OrthoDB" id="2107174at2759"/>
<sequence>MSPIKYLLFDCDNTLVLSEDLAFAGCATLANEILSAHNIPHRYTGPTLQHEFVGMGFKGQLAQLQQKFHFSLPPQQEQAYIDRELAVICENLAKECEPCEGVLPVLERIEARGEYGMAIVSSSAMPRVLAGIRKAGMERFFPETRRFSAATSLHPPSSKPDPLIYRVACERVGCAVGEAVAIEDSRSGATAATRAGIPLLGYVGPYFAEGGRAKQDQMARVLTEECGALAVMYHWEEFEEKMAEVVKAVEMATAAAEVADATVHADTSAIADDSPFGDAKAATGSADEGKVWTGHRGARDSAMSATA</sequence>
<dbReference type="Gene3D" id="1.10.150.240">
    <property type="entry name" value="Putative phosphatase, domain 2"/>
    <property type="match status" value="1"/>
</dbReference>
<proteinExistence type="predicted"/>
<dbReference type="Proteomes" id="UP000270230">
    <property type="component" value="Unassembled WGS sequence"/>
</dbReference>
<evidence type="ECO:0000313" key="6">
    <source>
        <dbReference type="EMBL" id="RMY55531.1"/>
    </source>
</evidence>
<dbReference type="NCBIfam" id="TIGR01509">
    <property type="entry name" value="HAD-SF-IA-v3"/>
    <property type="match status" value="1"/>
</dbReference>
<dbReference type="InterPro" id="IPR036412">
    <property type="entry name" value="HAD-like_sf"/>
</dbReference>
<evidence type="ECO:0000256" key="1">
    <source>
        <dbReference type="ARBA" id="ARBA00001946"/>
    </source>
</evidence>
<dbReference type="AlphaFoldDB" id="A0A3M7CTU6"/>
<protein>
    <recommendedName>
        <fullName evidence="8">HAD-like protein</fullName>
    </recommendedName>
</protein>
<feature type="region of interest" description="Disordered" evidence="5">
    <location>
        <begin position="272"/>
        <end position="307"/>
    </location>
</feature>
<evidence type="ECO:0000313" key="7">
    <source>
        <dbReference type="Proteomes" id="UP000270230"/>
    </source>
</evidence>
<accession>A0A3M7CTU6</accession>
<keyword evidence="4" id="KW-0119">Carbohydrate metabolism</keyword>
<dbReference type="Gene3D" id="3.40.50.1000">
    <property type="entry name" value="HAD superfamily/HAD-like"/>
    <property type="match status" value="1"/>
</dbReference>
<evidence type="ECO:0000256" key="3">
    <source>
        <dbReference type="ARBA" id="ARBA00022842"/>
    </source>
</evidence>
<organism evidence="6 7">
    <name type="scientific">Hortaea werneckii</name>
    <name type="common">Black yeast</name>
    <name type="synonym">Cladosporium werneckii</name>
    <dbReference type="NCBI Taxonomy" id="91943"/>
    <lineage>
        <taxon>Eukaryota</taxon>
        <taxon>Fungi</taxon>
        <taxon>Dikarya</taxon>
        <taxon>Ascomycota</taxon>
        <taxon>Pezizomycotina</taxon>
        <taxon>Dothideomycetes</taxon>
        <taxon>Dothideomycetidae</taxon>
        <taxon>Mycosphaerellales</taxon>
        <taxon>Teratosphaeriaceae</taxon>
        <taxon>Hortaea</taxon>
    </lineage>
</organism>
<dbReference type="GO" id="GO:0016791">
    <property type="term" value="F:phosphatase activity"/>
    <property type="evidence" value="ECO:0007669"/>
    <property type="project" value="UniProtKB-ARBA"/>
</dbReference>
<keyword evidence="3" id="KW-0460">Magnesium</keyword>
<keyword evidence="2" id="KW-0479">Metal-binding</keyword>